<dbReference type="SUPFAM" id="SSF53474">
    <property type="entry name" value="alpha/beta-Hydrolases"/>
    <property type="match status" value="1"/>
</dbReference>
<dbReference type="Proteomes" id="UP000681594">
    <property type="component" value="Unassembled WGS sequence"/>
</dbReference>
<dbReference type="Pfam" id="PF10503">
    <property type="entry name" value="Esterase_PHB"/>
    <property type="match status" value="1"/>
</dbReference>
<sequence length="227" mass="23763">MNSAAHSPAARGRLLSRPEADPAPRPMVPGQRHLGLATGRDGILRVPDGASTAPLPLVVMLHGAGGNAAGTLGLIERSAPGAILLLPESRGPTWDIILGAYGPDVAFLDAALAQVFRQHRIDPRRIALAGFSDGASYALSLAIGNGDLFTHALAFSPGFAAPPEPVGQPRIFVSHGVADDVLPIGPCSRRLVPRLQRAGYELRYREFPGGHHVPPEIADEAVAMLEA</sequence>
<organism evidence="4 5">
    <name type="scientific">Pararoseomonas baculiformis</name>
    <dbReference type="NCBI Taxonomy" id="2820812"/>
    <lineage>
        <taxon>Bacteria</taxon>
        <taxon>Pseudomonadati</taxon>
        <taxon>Pseudomonadota</taxon>
        <taxon>Alphaproteobacteria</taxon>
        <taxon>Acetobacterales</taxon>
        <taxon>Acetobacteraceae</taxon>
        <taxon>Pararoseomonas</taxon>
    </lineage>
</organism>
<evidence type="ECO:0000256" key="3">
    <source>
        <dbReference type="SAM" id="MobiDB-lite"/>
    </source>
</evidence>
<evidence type="ECO:0000313" key="4">
    <source>
        <dbReference type="EMBL" id="MBP0445358.1"/>
    </source>
</evidence>
<dbReference type="InterPro" id="IPR010126">
    <property type="entry name" value="Esterase_phb"/>
</dbReference>
<keyword evidence="1" id="KW-0732">Signal</keyword>
<dbReference type="InterPro" id="IPR050955">
    <property type="entry name" value="Plant_Biomass_Hydrol_Est"/>
</dbReference>
<evidence type="ECO:0008006" key="6">
    <source>
        <dbReference type="Google" id="ProtNLM"/>
    </source>
</evidence>
<protein>
    <recommendedName>
        <fullName evidence="6">Phospholipase</fullName>
    </recommendedName>
</protein>
<evidence type="ECO:0000256" key="1">
    <source>
        <dbReference type="ARBA" id="ARBA00022729"/>
    </source>
</evidence>
<reference evidence="4 5" key="1">
    <citation type="submission" date="2021-03" db="EMBL/GenBank/DDBJ databases">
        <authorList>
            <person name="So Y."/>
        </authorList>
    </citation>
    <scope>NUCLEOTIDE SEQUENCE [LARGE SCALE GENOMIC DNA]</scope>
    <source>
        <strain evidence="4 5">SSH11</strain>
    </source>
</reference>
<evidence type="ECO:0000313" key="5">
    <source>
        <dbReference type="Proteomes" id="UP000681594"/>
    </source>
</evidence>
<accession>A0ABS4AFR2</accession>
<dbReference type="Gene3D" id="3.40.50.1820">
    <property type="entry name" value="alpha/beta hydrolase"/>
    <property type="match status" value="1"/>
</dbReference>
<feature type="region of interest" description="Disordered" evidence="3">
    <location>
        <begin position="1"/>
        <end position="32"/>
    </location>
</feature>
<keyword evidence="2" id="KW-0378">Hydrolase</keyword>
<keyword evidence="5" id="KW-1185">Reference proteome</keyword>
<dbReference type="InterPro" id="IPR029058">
    <property type="entry name" value="AB_hydrolase_fold"/>
</dbReference>
<comment type="caution">
    <text evidence="4">The sequence shown here is derived from an EMBL/GenBank/DDBJ whole genome shotgun (WGS) entry which is preliminary data.</text>
</comment>
<dbReference type="RefSeq" id="WP_209379607.1">
    <property type="nucleotide sequence ID" value="NZ_JAGIZB010000009.1"/>
</dbReference>
<name>A0ABS4AFR2_9PROT</name>
<dbReference type="PANTHER" id="PTHR43037:SF5">
    <property type="entry name" value="FERULOYL ESTERASE"/>
    <property type="match status" value="1"/>
</dbReference>
<evidence type="ECO:0000256" key="2">
    <source>
        <dbReference type="ARBA" id="ARBA00022801"/>
    </source>
</evidence>
<proteinExistence type="predicted"/>
<dbReference type="PANTHER" id="PTHR43037">
    <property type="entry name" value="UNNAMED PRODUCT-RELATED"/>
    <property type="match status" value="1"/>
</dbReference>
<dbReference type="EMBL" id="JAGIZB010000009">
    <property type="protein sequence ID" value="MBP0445358.1"/>
    <property type="molecule type" value="Genomic_DNA"/>
</dbReference>
<gene>
    <name evidence="4" type="ORF">J8J14_11260</name>
</gene>